<evidence type="ECO:0000256" key="3">
    <source>
        <dbReference type="ARBA" id="ARBA00006958"/>
    </source>
</evidence>
<dbReference type="Pfam" id="PF13359">
    <property type="entry name" value="DDE_Tnp_4"/>
    <property type="match status" value="1"/>
</dbReference>
<organism evidence="10 11">
    <name type="scientific">Photinus pyralis</name>
    <name type="common">Common eastern firefly</name>
    <name type="synonym">Lampyris pyralis</name>
    <dbReference type="NCBI Taxonomy" id="7054"/>
    <lineage>
        <taxon>Eukaryota</taxon>
        <taxon>Metazoa</taxon>
        <taxon>Ecdysozoa</taxon>
        <taxon>Arthropoda</taxon>
        <taxon>Hexapoda</taxon>
        <taxon>Insecta</taxon>
        <taxon>Pterygota</taxon>
        <taxon>Neoptera</taxon>
        <taxon>Endopterygota</taxon>
        <taxon>Coleoptera</taxon>
        <taxon>Polyphaga</taxon>
        <taxon>Elateriformia</taxon>
        <taxon>Elateroidea</taxon>
        <taxon>Lampyridae</taxon>
        <taxon>Lampyrinae</taxon>
        <taxon>Photinus</taxon>
    </lineage>
</organism>
<keyword evidence="7" id="KW-0539">Nucleus</keyword>
<dbReference type="GO" id="GO:0005634">
    <property type="term" value="C:nucleus"/>
    <property type="evidence" value="ECO:0007669"/>
    <property type="project" value="UniProtKB-SubCell"/>
</dbReference>
<keyword evidence="8" id="KW-0812">Transmembrane</keyword>
<sequence>MDNDMLYIYSAACISVLLILLNRNKTTRRRCNRKLWSRAWLERRNRDQGVLSLLNRELKFEDPHFYRNFLRLQDTQFDEILKLITKLISKSNTFMRDSIPAQSKLEVTLRFLATGETFRSLMYGCRIHESTISRFVPAVCNAIITVLTEKYINMPRIVEDWEKIAAEFDELWQFPHCLGALDGRHIQFRAPISQGSYFYNYKGNNSIVLLALVDANYIFRYVNIGVNGRISDGGVFNQSSLGIALKDCPETLNIPQPTYLPGQDVLTPYVIIADDAFPSLTNLIKPYSHKKLSFEDRVYNYRVSRARRMVESSFGILANRFRVLLQPINLNAEKVEIITLTCVLLHNYLATNNKKYYLNLEDSDKDTLQNIERQTGNRSSTQAREVRDNFRHFFNSNVGSVPWQNECVMKGNY</sequence>
<dbReference type="EMBL" id="VVIM01001767">
    <property type="protein sequence ID" value="KAB0790172.1"/>
    <property type="molecule type" value="Genomic_DNA"/>
</dbReference>
<protein>
    <recommendedName>
        <fullName evidence="9">DDE Tnp4 domain-containing protein</fullName>
    </recommendedName>
</protein>
<keyword evidence="8" id="KW-1133">Transmembrane helix</keyword>
<keyword evidence="4" id="KW-0540">Nuclease</keyword>
<evidence type="ECO:0000256" key="2">
    <source>
        <dbReference type="ARBA" id="ARBA00004123"/>
    </source>
</evidence>
<dbReference type="InParanoid" id="A0A5N3ZYN2"/>
<dbReference type="OrthoDB" id="6761337at2759"/>
<keyword evidence="5" id="KW-0479">Metal-binding</keyword>
<keyword evidence="6" id="KW-0378">Hydrolase</keyword>
<dbReference type="PANTHER" id="PTHR22930">
    <property type="match status" value="1"/>
</dbReference>
<reference evidence="10 11" key="1">
    <citation type="journal article" date="2018" name="Elife">
        <title>Firefly genomes illuminate parallel origins of bioluminescence in beetles.</title>
        <authorList>
            <person name="Fallon T.R."/>
            <person name="Lower S.E."/>
            <person name="Chang C.H."/>
            <person name="Bessho-Uehara M."/>
            <person name="Martin G.J."/>
            <person name="Bewick A.J."/>
            <person name="Behringer M."/>
            <person name="Debat H.J."/>
            <person name="Wong I."/>
            <person name="Day J.C."/>
            <person name="Suvorov A."/>
            <person name="Silva C.J."/>
            <person name="Stanger-Hall K.F."/>
            <person name="Hall D.W."/>
            <person name="Schmitz R.J."/>
            <person name="Nelson D.R."/>
            <person name="Lewis S.M."/>
            <person name="Shigenobu S."/>
            <person name="Bybee S.M."/>
            <person name="Larracuente A.M."/>
            <person name="Oba Y."/>
            <person name="Weng J.K."/>
        </authorList>
    </citation>
    <scope>NUCLEOTIDE SEQUENCE [LARGE SCALE GENOMIC DNA]</scope>
    <source>
        <strain evidence="10">1611_PpyrPB1</strain>
        <tissue evidence="10">Whole body</tissue>
    </source>
</reference>
<comment type="caution">
    <text evidence="10">The sequence shown here is derived from an EMBL/GenBank/DDBJ whole genome shotgun (WGS) entry which is preliminary data.</text>
</comment>
<gene>
    <name evidence="10" type="ORF">PPYR_15502</name>
</gene>
<dbReference type="InterPro" id="IPR045249">
    <property type="entry name" value="HARBI1-like"/>
</dbReference>
<dbReference type="InterPro" id="IPR027806">
    <property type="entry name" value="HARBI1_dom"/>
</dbReference>
<keyword evidence="11" id="KW-1185">Reference proteome</keyword>
<evidence type="ECO:0000256" key="6">
    <source>
        <dbReference type="ARBA" id="ARBA00022801"/>
    </source>
</evidence>
<accession>A0A5N3ZYN2</accession>
<evidence type="ECO:0000256" key="5">
    <source>
        <dbReference type="ARBA" id="ARBA00022723"/>
    </source>
</evidence>
<evidence type="ECO:0000313" key="10">
    <source>
        <dbReference type="EMBL" id="KAB0790172.1"/>
    </source>
</evidence>
<dbReference type="FunCoup" id="A0A5N3ZYN2">
    <property type="interactions" value="1"/>
</dbReference>
<dbReference type="GO" id="GO:0046872">
    <property type="term" value="F:metal ion binding"/>
    <property type="evidence" value="ECO:0007669"/>
    <property type="project" value="UniProtKB-KW"/>
</dbReference>
<dbReference type="Proteomes" id="UP000327044">
    <property type="component" value="Unassembled WGS sequence"/>
</dbReference>
<proteinExistence type="inferred from homology"/>
<feature type="transmembrane region" description="Helical" evidence="8">
    <location>
        <begin position="6"/>
        <end position="24"/>
    </location>
</feature>
<dbReference type="GO" id="GO:0004518">
    <property type="term" value="F:nuclease activity"/>
    <property type="evidence" value="ECO:0007669"/>
    <property type="project" value="UniProtKB-KW"/>
</dbReference>
<evidence type="ECO:0000256" key="1">
    <source>
        <dbReference type="ARBA" id="ARBA00001968"/>
    </source>
</evidence>
<dbReference type="GO" id="GO:0016787">
    <property type="term" value="F:hydrolase activity"/>
    <property type="evidence" value="ECO:0007669"/>
    <property type="project" value="UniProtKB-KW"/>
</dbReference>
<evidence type="ECO:0000256" key="7">
    <source>
        <dbReference type="ARBA" id="ARBA00023242"/>
    </source>
</evidence>
<dbReference type="PANTHER" id="PTHR22930:SF269">
    <property type="entry name" value="NUCLEASE HARBI1-LIKE PROTEIN"/>
    <property type="match status" value="1"/>
</dbReference>
<feature type="domain" description="DDE Tnp4" evidence="9">
    <location>
        <begin position="181"/>
        <end position="347"/>
    </location>
</feature>
<comment type="subcellular location">
    <subcellularLocation>
        <location evidence="2">Nucleus</location>
    </subcellularLocation>
</comment>
<keyword evidence="8" id="KW-0472">Membrane</keyword>
<evidence type="ECO:0000259" key="9">
    <source>
        <dbReference type="Pfam" id="PF13359"/>
    </source>
</evidence>
<evidence type="ECO:0000256" key="8">
    <source>
        <dbReference type="SAM" id="Phobius"/>
    </source>
</evidence>
<name>A0A5N3ZYN2_PHOPY</name>
<comment type="similarity">
    <text evidence="3">Belongs to the HARBI1 family.</text>
</comment>
<evidence type="ECO:0000313" key="11">
    <source>
        <dbReference type="Proteomes" id="UP000327044"/>
    </source>
</evidence>
<dbReference type="AlphaFoldDB" id="A0A5N3ZYN2"/>
<evidence type="ECO:0000256" key="4">
    <source>
        <dbReference type="ARBA" id="ARBA00022722"/>
    </source>
</evidence>
<comment type="cofactor">
    <cofactor evidence="1">
        <name>a divalent metal cation</name>
        <dbReference type="ChEBI" id="CHEBI:60240"/>
    </cofactor>
</comment>